<evidence type="ECO:0000256" key="5">
    <source>
        <dbReference type="ARBA" id="ARBA00022944"/>
    </source>
</evidence>
<dbReference type="AlphaFoldDB" id="A0A3D0KJY2"/>
<dbReference type="EMBL" id="DOTR01000100">
    <property type="protein sequence ID" value="HCA03867.1"/>
    <property type="molecule type" value="Genomic_DNA"/>
</dbReference>
<proteinExistence type="inferred from homology"/>
<evidence type="ECO:0000256" key="3">
    <source>
        <dbReference type="ARBA" id="ARBA00022475"/>
    </source>
</evidence>
<evidence type="ECO:0000256" key="6">
    <source>
        <dbReference type="ARBA" id="ARBA00023136"/>
    </source>
</evidence>
<dbReference type="Gene3D" id="3.40.50.12580">
    <property type="match status" value="1"/>
</dbReference>
<evidence type="ECO:0000256" key="1">
    <source>
        <dbReference type="ARBA" id="ARBA00004202"/>
    </source>
</evidence>
<dbReference type="PANTHER" id="PTHR37316:SF3">
    <property type="entry name" value="TEICHOIC ACID GLYCEROL-PHOSPHATE TRANSFERASE"/>
    <property type="match status" value="1"/>
</dbReference>
<organism evidence="7">
    <name type="scientific">Halomonas campaniensis</name>
    <dbReference type="NCBI Taxonomy" id="213554"/>
    <lineage>
        <taxon>Bacteria</taxon>
        <taxon>Pseudomonadati</taxon>
        <taxon>Pseudomonadota</taxon>
        <taxon>Gammaproteobacteria</taxon>
        <taxon>Oceanospirillales</taxon>
        <taxon>Halomonadaceae</taxon>
        <taxon>Halomonas</taxon>
    </lineage>
</organism>
<evidence type="ECO:0000313" key="7">
    <source>
        <dbReference type="EMBL" id="HCA03867.1"/>
    </source>
</evidence>
<reference evidence="7" key="1">
    <citation type="journal article" date="2018" name="Nat. Biotechnol.">
        <title>A standardized bacterial taxonomy based on genome phylogeny substantially revises the tree of life.</title>
        <authorList>
            <person name="Parks D.H."/>
            <person name="Chuvochina M."/>
            <person name="Waite D.W."/>
            <person name="Rinke C."/>
            <person name="Skarshewski A."/>
            <person name="Chaumeil P.A."/>
            <person name="Hugenholtz P."/>
        </authorList>
    </citation>
    <scope>NUCLEOTIDE SEQUENCE [LARGE SCALE GENOMIC DNA]</scope>
    <source>
        <strain evidence="7">UBA11284</strain>
    </source>
</reference>
<evidence type="ECO:0000256" key="2">
    <source>
        <dbReference type="ARBA" id="ARBA00010488"/>
    </source>
</evidence>
<dbReference type="Gene3D" id="3.40.50.11820">
    <property type="match status" value="1"/>
</dbReference>
<dbReference type="PROSITE" id="PS51257">
    <property type="entry name" value="PROKAR_LIPOPROTEIN"/>
    <property type="match status" value="1"/>
</dbReference>
<keyword evidence="6" id="KW-0472">Membrane</keyword>
<name>A0A3D0KJY2_9GAMM</name>
<protein>
    <submittedName>
        <fullName evidence="7">Uncharacterized protein</fullName>
    </submittedName>
</protein>
<dbReference type="InterPro" id="IPR043148">
    <property type="entry name" value="TagF_C"/>
</dbReference>
<dbReference type="InterPro" id="IPR051612">
    <property type="entry name" value="Teichoic_Acid_Biosynth"/>
</dbReference>
<keyword evidence="5" id="KW-0777">Teichoic acid biosynthesis</keyword>
<comment type="similarity">
    <text evidence="2">Belongs to the CDP-glycerol glycerophosphotransferase family.</text>
</comment>
<dbReference type="SUPFAM" id="SSF53756">
    <property type="entry name" value="UDP-Glycosyltransferase/glycogen phosphorylase"/>
    <property type="match status" value="1"/>
</dbReference>
<dbReference type="InterPro" id="IPR043149">
    <property type="entry name" value="TagF_N"/>
</dbReference>
<comment type="caution">
    <text evidence="7">The sequence shown here is derived from an EMBL/GenBank/DDBJ whole genome shotgun (WGS) entry which is preliminary data.</text>
</comment>
<gene>
    <name evidence="7" type="ORF">DEO68_17280</name>
</gene>
<dbReference type="InterPro" id="IPR007554">
    <property type="entry name" value="Glycerophosphate_synth"/>
</dbReference>
<accession>A0A3D0KJY2</accession>
<evidence type="ECO:0000256" key="4">
    <source>
        <dbReference type="ARBA" id="ARBA00022679"/>
    </source>
</evidence>
<dbReference type="Pfam" id="PF04464">
    <property type="entry name" value="Glyphos_transf"/>
    <property type="match status" value="1"/>
</dbReference>
<dbReference type="GO" id="GO:0047355">
    <property type="term" value="F:CDP-glycerol glycerophosphotransferase activity"/>
    <property type="evidence" value="ECO:0007669"/>
    <property type="project" value="InterPro"/>
</dbReference>
<dbReference type="PANTHER" id="PTHR37316">
    <property type="entry name" value="TEICHOIC ACID GLYCEROL-PHOSPHATE PRIMASE"/>
    <property type="match status" value="1"/>
</dbReference>
<sequence>MSSYTLRLAKQLAWLPLCLIGGCFPRNDRLWIFGAWHGRQFADNTSYLYRHVRDHEPSLRAVWLAHDQEVVKRVREEGGEAYLAYSVKGILLSLRARLFLVTHSAEDVNPHASFGGQLINLTHGTPLKRLVQDARSSRLGVFTGVYDRYLRRLLPGQRRPQQVLVASDVGRERLISAFGLPSDRVTALGYPRWNAFQENASTLLQQAGIDILAYDKVVLYAPTLRMQGKGGLDVSQGERLEALLPWLEKHRVLLLIRGHTSLKMSGVQALMEGNASIREAPVSIFPDVNALFPAVDVLITDYSSLMFDYACLNRPIILMAPDLDDYLNLDVGVYGDYLADAPGPVIESWEHLPEAWDSLTKKVHHQRLATFVARHAAMNDGRECERVTSHLRNSCRLEVTSHA</sequence>
<comment type="subcellular location">
    <subcellularLocation>
        <location evidence="1">Cell membrane</location>
        <topology evidence="1">Peripheral membrane protein</topology>
    </subcellularLocation>
</comment>
<keyword evidence="3" id="KW-1003">Cell membrane</keyword>
<dbReference type="GO" id="GO:0005886">
    <property type="term" value="C:plasma membrane"/>
    <property type="evidence" value="ECO:0007669"/>
    <property type="project" value="UniProtKB-SubCell"/>
</dbReference>
<keyword evidence="4" id="KW-0808">Transferase</keyword>
<dbReference type="GO" id="GO:0019350">
    <property type="term" value="P:teichoic acid biosynthetic process"/>
    <property type="evidence" value="ECO:0007669"/>
    <property type="project" value="UniProtKB-KW"/>
</dbReference>